<sequence>MAFNLKTKLWQTGALDWWAMIDNEDVYLGSREFPMPPEEGDQWVVQATGDVFKVIDGEIRKVGNQEPPRREW</sequence>
<dbReference type="RefSeq" id="WP_221250980.1">
    <property type="nucleotide sequence ID" value="NZ_AP024355.1"/>
</dbReference>
<name>A0ABM8HPA9_9BACT</name>
<protein>
    <submittedName>
        <fullName evidence="1">Uncharacterized protein</fullName>
    </submittedName>
</protein>
<accession>A0ABM8HPA9</accession>
<organism evidence="1 2">
    <name type="scientific">Desulfuromonas versatilis</name>
    <dbReference type="NCBI Taxonomy" id="2802975"/>
    <lineage>
        <taxon>Bacteria</taxon>
        <taxon>Pseudomonadati</taxon>
        <taxon>Thermodesulfobacteriota</taxon>
        <taxon>Desulfuromonadia</taxon>
        <taxon>Desulfuromonadales</taxon>
        <taxon>Desulfuromonadaceae</taxon>
        <taxon>Desulfuromonas</taxon>
    </lineage>
</organism>
<keyword evidence="2" id="KW-1185">Reference proteome</keyword>
<dbReference type="Proteomes" id="UP001319827">
    <property type="component" value="Chromosome"/>
</dbReference>
<gene>
    <name evidence="1" type="ORF">DESUT3_05780</name>
</gene>
<evidence type="ECO:0000313" key="1">
    <source>
        <dbReference type="EMBL" id="BCR03509.1"/>
    </source>
</evidence>
<reference evidence="1 2" key="2">
    <citation type="journal article" date="2021" name="Int. J. Syst. Evol. Microbiol.">
        <title>Isolation and Polyphasic Characterization of Desulfuromonas versatilis sp. Nov., an Electrogenic Bacteria Capable of Versatile Metabolism Isolated from a Graphene Oxide-Reducing Enrichment Culture.</title>
        <authorList>
            <person name="Xie L."/>
            <person name="Yoshida N."/>
            <person name="Ishii S."/>
            <person name="Meng L."/>
        </authorList>
    </citation>
    <scope>NUCLEOTIDE SEQUENCE [LARGE SCALE GENOMIC DNA]</scope>
    <source>
        <strain evidence="1 2">NIT-T3</strain>
    </source>
</reference>
<evidence type="ECO:0000313" key="2">
    <source>
        <dbReference type="Proteomes" id="UP001319827"/>
    </source>
</evidence>
<dbReference type="EMBL" id="AP024355">
    <property type="protein sequence ID" value="BCR03509.1"/>
    <property type="molecule type" value="Genomic_DNA"/>
</dbReference>
<proteinExistence type="predicted"/>
<reference evidence="1 2" key="1">
    <citation type="journal article" date="2016" name="C (Basel)">
        <title>Selective Growth of and Electricity Production by Marine Exoelectrogenic Bacteria in Self-Aggregated Hydrogel of Microbially Reduced Graphene Oxide.</title>
        <authorList>
            <person name="Yoshida N."/>
            <person name="Goto Y."/>
            <person name="Miyata Y."/>
        </authorList>
    </citation>
    <scope>NUCLEOTIDE SEQUENCE [LARGE SCALE GENOMIC DNA]</scope>
    <source>
        <strain evidence="1 2">NIT-T3</strain>
    </source>
</reference>